<dbReference type="InterPro" id="IPR005153">
    <property type="entry name" value="MbtH-like_dom"/>
</dbReference>
<dbReference type="PANTHER" id="PTHR38444:SF1">
    <property type="entry name" value="ENTEROBACTIN BIOSYNTHESIS PROTEIN YBDZ"/>
    <property type="match status" value="1"/>
</dbReference>
<dbReference type="InterPro" id="IPR037407">
    <property type="entry name" value="MLP_fam"/>
</dbReference>
<dbReference type="SMART" id="SM00923">
    <property type="entry name" value="MbtH"/>
    <property type="match status" value="1"/>
</dbReference>
<organism evidence="2 3">
    <name type="scientific">Streptomyces malaysiense</name>
    <dbReference type="NCBI Taxonomy" id="1428626"/>
    <lineage>
        <taxon>Bacteria</taxon>
        <taxon>Bacillati</taxon>
        <taxon>Actinomycetota</taxon>
        <taxon>Actinomycetes</taxon>
        <taxon>Kitasatosporales</taxon>
        <taxon>Streptomycetaceae</taxon>
        <taxon>Streptomyces</taxon>
    </lineage>
</organism>
<dbReference type="GO" id="GO:0019290">
    <property type="term" value="P:siderophore biosynthetic process"/>
    <property type="evidence" value="ECO:0007669"/>
    <property type="project" value="TreeGrafter"/>
</dbReference>
<evidence type="ECO:0000259" key="1">
    <source>
        <dbReference type="SMART" id="SM00923"/>
    </source>
</evidence>
<dbReference type="RefSeq" id="WP_046423247.1">
    <property type="nucleotide sequence ID" value="NZ_LBDA02000032.1"/>
</dbReference>
<keyword evidence="3" id="KW-1185">Reference proteome</keyword>
<protein>
    <submittedName>
        <fullName evidence="2">MbtH family protein</fullName>
    </submittedName>
</protein>
<proteinExistence type="predicted"/>
<dbReference type="GO" id="GO:0005829">
    <property type="term" value="C:cytosol"/>
    <property type="evidence" value="ECO:0007669"/>
    <property type="project" value="TreeGrafter"/>
</dbReference>
<accession>A0A1J4Q154</accession>
<dbReference type="EMBL" id="LBDA02000032">
    <property type="protein sequence ID" value="OIK26859.1"/>
    <property type="molecule type" value="Genomic_DNA"/>
</dbReference>
<evidence type="ECO:0000313" key="3">
    <source>
        <dbReference type="Proteomes" id="UP000034838"/>
    </source>
</evidence>
<reference evidence="2" key="1">
    <citation type="submission" date="2016-10" db="EMBL/GenBank/DDBJ databases">
        <title>Genome sequence of Streptomyces malaysiense MUSC 136.</title>
        <authorList>
            <person name="Lee L.-H."/>
            <person name="Ser H.-L."/>
        </authorList>
    </citation>
    <scope>NUCLEOTIDE SEQUENCE [LARGE SCALE GENOMIC DNA]</scope>
    <source>
        <strain evidence="2">MUSC 136</strain>
    </source>
</reference>
<dbReference type="SUPFAM" id="SSF160582">
    <property type="entry name" value="MbtH-like"/>
    <property type="match status" value="1"/>
</dbReference>
<dbReference type="Proteomes" id="UP000034838">
    <property type="component" value="Unassembled WGS sequence"/>
</dbReference>
<name>A0A1J4Q154_9ACTN</name>
<feature type="domain" description="MbtH-like" evidence="1">
    <location>
        <begin position="3"/>
        <end position="53"/>
    </location>
</feature>
<dbReference type="InterPro" id="IPR038020">
    <property type="entry name" value="MbtH-like_sf"/>
</dbReference>
<dbReference type="PANTHER" id="PTHR38444">
    <property type="entry name" value="ENTEROBACTIN BIOSYNTHESIS PROTEIN YBDZ"/>
    <property type="match status" value="1"/>
</dbReference>
<dbReference type="Pfam" id="PF03621">
    <property type="entry name" value="MbtH"/>
    <property type="match status" value="1"/>
</dbReference>
<comment type="caution">
    <text evidence="2">The sequence shown here is derived from an EMBL/GenBank/DDBJ whole genome shotgun (WGS) entry which is preliminary data.</text>
</comment>
<gene>
    <name evidence="2" type="ORF">VT52_014305</name>
</gene>
<dbReference type="AlphaFoldDB" id="A0A1J4Q154"/>
<evidence type="ECO:0000313" key="2">
    <source>
        <dbReference type="EMBL" id="OIK26859.1"/>
    </source>
</evidence>
<dbReference type="Gene3D" id="3.90.820.10">
    <property type="entry name" value="Structural Genomics, Unknown Function 30-nov-00 1gh9 Mol_id"/>
    <property type="match status" value="1"/>
</dbReference>
<dbReference type="OrthoDB" id="7584480at2"/>
<sequence length="74" mass="8269">MSNPFENDNADYLVVRNDELQHALWPATVAVPAGWTRVHGPGTRQDCLDHVERNWTDMRPASLVATLAGNQARD</sequence>